<evidence type="ECO:0000256" key="1">
    <source>
        <dbReference type="SAM" id="MobiDB-lite"/>
    </source>
</evidence>
<dbReference type="AlphaFoldDB" id="A0A914ZGA0"/>
<organism evidence="2 3">
    <name type="scientific">Parascaris univalens</name>
    <name type="common">Nematode worm</name>
    <dbReference type="NCBI Taxonomy" id="6257"/>
    <lineage>
        <taxon>Eukaryota</taxon>
        <taxon>Metazoa</taxon>
        <taxon>Ecdysozoa</taxon>
        <taxon>Nematoda</taxon>
        <taxon>Chromadorea</taxon>
        <taxon>Rhabditida</taxon>
        <taxon>Spirurina</taxon>
        <taxon>Ascaridomorpha</taxon>
        <taxon>Ascaridoidea</taxon>
        <taxon>Ascarididae</taxon>
        <taxon>Parascaris</taxon>
    </lineage>
</organism>
<evidence type="ECO:0000313" key="2">
    <source>
        <dbReference type="Proteomes" id="UP000887569"/>
    </source>
</evidence>
<feature type="region of interest" description="Disordered" evidence="1">
    <location>
        <begin position="39"/>
        <end position="63"/>
    </location>
</feature>
<reference evidence="3" key="1">
    <citation type="submission" date="2022-11" db="UniProtKB">
        <authorList>
            <consortium name="WormBaseParasite"/>
        </authorList>
    </citation>
    <scope>IDENTIFICATION</scope>
</reference>
<accession>A0A914ZGA0</accession>
<dbReference type="WBParaSite" id="PgB03_g136_t01">
    <property type="protein sequence ID" value="PgB03_g136_t01"/>
    <property type="gene ID" value="PgB03_g136"/>
</dbReference>
<proteinExistence type="predicted"/>
<sequence>STLYSSITSAPIEGKASKRITKDKTYSYTIMKILLTKPVSPQNNSIQPQTRDGQPPETTNLTIQSSLNRVKKIRRKETAVSWLPEFRFITGNFLVHNVSTGIFNNSDQGVRQSHEKSDN</sequence>
<keyword evidence="2" id="KW-1185">Reference proteome</keyword>
<dbReference type="Proteomes" id="UP000887569">
    <property type="component" value="Unplaced"/>
</dbReference>
<evidence type="ECO:0000313" key="3">
    <source>
        <dbReference type="WBParaSite" id="PgB03_g136_t01"/>
    </source>
</evidence>
<protein>
    <submittedName>
        <fullName evidence="3">Uncharacterized protein</fullName>
    </submittedName>
</protein>
<name>A0A914ZGA0_PARUN</name>